<evidence type="ECO:0000259" key="2">
    <source>
        <dbReference type="SMART" id="SM00635"/>
    </source>
</evidence>
<dbReference type="InterPro" id="IPR003343">
    <property type="entry name" value="Big_2"/>
</dbReference>
<dbReference type="AlphaFoldDB" id="A0A1T4LA09"/>
<organism evidence="3 4">
    <name type="scientific">Pilibacter termitis</name>
    <dbReference type="NCBI Taxonomy" id="263852"/>
    <lineage>
        <taxon>Bacteria</taxon>
        <taxon>Bacillati</taxon>
        <taxon>Bacillota</taxon>
        <taxon>Bacilli</taxon>
        <taxon>Lactobacillales</taxon>
        <taxon>Enterococcaceae</taxon>
        <taxon>Pilibacter</taxon>
    </lineage>
</organism>
<name>A0A1T4LA09_9ENTE</name>
<evidence type="ECO:0000313" key="4">
    <source>
        <dbReference type="Proteomes" id="UP000190328"/>
    </source>
</evidence>
<evidence type="ECO:0000256" key="1">
    <source>
        <dbReference type="SAM" id="SignalP"/>
    </source>
</evidence>
<reference evidence="4" key="1">
    <citation type="submission" date="2017-02" db="EMBL/GenBank/DDBJ databases">
        <authorList>
            <person name="Varghese N."/>
            <person name="Submissions S."/>
        </authorList>
    </citation>
    <scope>NUCLEOTIDE SEQUENCE [LARGE SCALE GENOMIC DNA]</scope>
    <source>
        <strain evidence="4">ATCC BAA-1030</strain>
    </source>
</reference>
<feature type="signal peptide" evidence="1">
    <location>
        <begin position="1"/>
        <end position="33"/>
    </location>
</feature>
<proteinExistence type="predicted"/>
<evidence type="ECO:0000313" key="3">
    <source>
        <dbReference type="EMBL" id="SJZ51433.1"/>
    </source>
</evidence>
<dbReference type="RefSeq" id="WP_078806539.1">
    <property type="nucleotide sequence ID" value="NZ_FUXI01000005.1"/>
</dbReference>
<dbReference type="SMART" id="SM00728">
    <property type="entry name" value="ChW"/>
    <property type="match status" value="6"/>
</dbReference>
<dbReference type="Pfam" id="PF07538">
    <property type="entry name" value="ChW"/>
    <property type="match status" value="6"/>
</dbReference>
<keyword evidence="1" id="KW-0732">Signal</keyword>
<feature type="domain" description="BIG2" evidence="2">
    <location>
        <begin position="320"/>
        <end position="397"/>
    </location>
</feature>
<feature type="domain" description="BIG2" evidence="2">
    <location>
        <begin position="404"/>
        <end position="481"/>
    </location>
</feature>
<dbReference type="Pfam" id="PF02368">
    <property type="entry name" value="Big_2"/>
    <property type="match status" value="2"/>
</dbReference>
<dbReference type="Gene3D" id="2.60.40.1080">
    <property type="match status" value="2"/>
</dbReference>
<sequence length="743" mass="81852">MKKTIKKQIAKMLAIFIALTALLSGLGTLNVQATTMPAISTPDVQYRTHVQNVGWQSYRKNGETSGTSGRSLRLEGIDIRVNGRSGGIEYQTHVQNVGWQDWKKNGQMSGTSGKSLRLEGIKIRLTGEIAKYYDVYYRTHVQSIGWQDWKVNGGMSGTSGRSLRLEAIQIKLEPKPASSSADLITYSTHIQNYGWQQTAGEGEVSGSWGKSLRLEGIKINVADSLKSQVEYTTHVQNIGWQNYVTNGQVSGTQGKGLRLEGIKIRWKKGAPAAKDYDIVYSTHIEGIGWQNWVKNDALSGTTGQGKRLEAIQIKLVKRIAVTGVIATIDKSILHTGEVAQVTTKVIPLEATNKAVTYSSDNTKVAIIDGNGKVTAKGVGDAIITVKTVDGGKTASLRVTVKPVSVTGVTVKIDKSRIRVGEVAQLTPTVLPNNATNKAVTYSSSNTNVAVVDSKGKVTPKSAGEVNLTVKTADGGKTAVVKLTVAAYRTYNESVSELYNKHKIIFKADDASKVNPNLLSNNVDAVNKFYSENPQFKKLDVTKLDEVRVTKLPYGVAGQVTTQYYVSNHKIVSMKMELSSDYYNTAVGNEGDEWEFGINHVFVHEYGHVNQRLMEDKIRQGGVDFRMLKQVLNNKANAKITDAKSMVDWWSKNINLIAQNITPYGANLSYGTDSNGSIKEAYPTEPFAELFAESFTQNNPRVWSKEFKRLLTAYMTEISRSNNLEREENPADDEIVTEVWQIKE</sequence>
<gene>
    <name evidence="3" type="ORF">SAMN02745116_00579</name>
</gene>
<dbReference type="OrthoDB" id="2173042at2"/>
<protein>
    <submittedName>
        <fullName evidence="3">Uncharacterized conserved protein YjdB, contains Ig-like domain</fullName>
    </submittedName>
</protein>
<dbReference type="Proteomes" id="UP000190328">
    <property type="component" value="Unassembled WGS sequence"/>
</dbReference>
<dbReference type="SMART" id="SM00635">
    <property type="entry name" value="BID_2"/>
    <property type="match status" value="2"/>
</dbReference>
<keyword evidence="4" id="KW-1185">Reference proteome</keyword>
<dbReference type="SUPFAM" id="SSF49373">
    <property type="entry name" value="Invasin/intimin cell-adhesion fragments"/>
    <property type="match status" value="2"/>
</dbReference>
<dbReference type="EMBL" id="FUXI01000005">
    <property type="protein sequence ID" value="SJZ51433.1"/>
    <property type="molecule type" value="Genomic_DNA"/>
</dbReference>
<accession>A0A1T4LA09</accession>
<feature type="chain" id="PRO_5012323478" evidence="1">
    <location>
        <begin position="34"/>
        <end position="743"/>
    </location>
</feature>
<dbReference type="InterPro" id="IPR008964">
    <property type="entry name" value="Invasin/intimin_cell_adhesion"/>
</dbReference>
<dbReference type="InterPro" id="IPR006637">
    <property type="entry name" value="ChW"/>
</dbReference>